<accession>A0A6A4RY67</accession>
<evidence type="ECO:0000313" key="2">
    <source>
        <dbReference type="Proteomes" id="UP000438429"/>
    </source>
</evidence>
<protein>
    <submittedName>
        <fullName evidence="1">Uncharacterized protein</fullName>
    </submittedName>
</protein>
<proteinExistence type="predicted"/>
<organism evidence="1 2">
    <name type="scientific">Scophthalmus maximus</name>
    <name type="common">Turbot</name>
    <name type="synonym">Psetta maxima</name>
    <dbReference type="NCBI Taxonomy" id="52904"/>
    <lineage>
        <taxon>Eukaryota</taxon>
        <taxon>Metazoa</taxon>
        <taxon>Chordata</taxon>
        <taxon>Craniata</taxon>
        <taxon>Vertebrata</taxon>
        <taxon>Euteleostomi</taxon>
        <taxon>Actinopterygii</taxon>
        <taxon>Neopterygii</taxon>
        <taxon>Teleostei</taxon>
        <taxon>Neoteleostei</taxon>
        <taxon>Acanthomorphata</taxon>
        <taxon>Carangaria</taxon>
        <taxon>Pleuronectiformes</taxon>
        <taxon>Pleuronectoidei</taxon>
        <taxon>Scophthalmidae</taxon>
        <taxon>Scophthalmus</taxon>
    </lineage>
</organism>
<reference evidence="1 2" key="1">
    <citation type="submission" date="2019-06" db="EMBL/GenBank/DDBJ databases">
        <title>Draft genomes of female and male turbot (Scophthalmus maximus).</title>
        <authorList>
            <person name="Xu H."/>
            <person name="Xu X.-W."/>
            <person name="Shao C."/>
            <person name="Chen S."/>
        </authorList>
    </citation>
    <scope>NUCLEOTIDE SEQUENCE [LARGE SCALE GENOMIC DNA]</scope>
    <source>
        <strain evidence="1">Ysfricsl-2016a</strain>
        <tissue evidence="1">Blood</tissue>
    </source>
</reference>
<gene>
    <name evidence="1" type="ORF">F2P81_022884</name>
</gene>
<name>A0A6A4RY67_SCOMX</name>
<sequence>MSSTASGSQLELPPSAAAREILILIITFHSPRRPQLRRRFGKLSVRTEENRDLKRTVKHVNSERTVTPLMIQYIISDK</sequence>
<comment type="caution">
    <text evidence="1">The sequence shown here is derived from an EMBL/GenBank/DDBJ whole genome shotgun (WGS) entry which is preliminary data.</text>
</comment>
<evidence type="ECO:0000313" key="1">
    <source>
        <dbReference type="EMBL" id="KAF0024082.1"/>
    </source>
</evidence>
<dbReference type="Proteomes" id="UP000438429">
    <property type="component" value="Unassembled WGS sequence"/>
</dbReference>
<dbReference type="EMBL" id="VEVO01000021">
    <property type="protein sequence ID" value="KAF0024082.1"/>
    <property type="molecule type" value="Genomic_DNA"/>
</dbReference>
<dbReference type="AlphaFoldDB" id="A0A6A4RY67"/>